<dbReference type="SUPFAM" id="SSF81631">
    <property type="entry name" value="PAP/OAS1 substrate-binding domain"/>
    <property type="match status" value="1"/>
</dbReference>
<dbReference type="PANTHER" id="PTHR11258">
    <property type="entry name" value="2-5 OLIGOADENYLATE SYNTHETASE"/>
    <property type="match status" value="1"/>
</dbReference>
<dbReference type="InterPro" id="IPR043519">
    <property type="entry name" value="NT_sf"/>
</dbReference>
<dbReference type="PROSITE" id="PS50152">
    <property type="entry name" value="25A_SYNTH_3"/>
    <property type="match status" value="1"/>
</dbReference>
<dbReference type="SUPFAM" id="SSF81301">
    <property type="entry name" value="Nucleotidyltransferase"/>
    <property type="match status" value="1"/>
</dbReference>
<dbReference type="PANTHER" id="PTHR11258:SF11">
    <property type="entry name" value="C2H2-TYPE DOMAIN-CONTAINING PROTEIN"/>
    <property type="match status" value="1"/>
</dbReference>
<dbReference type="InterPro" id="IPR018952">
    <property type="entry name" value="2-5-oligoAdlate_synth_1_dom2/C"/>
</dbReference>
<dbReference type="GO" id="GO:0005654">
    <property type="term" value="C:nucleoplasm"/>
    <property type="evidence" value="ECO:0007669"/>
    <property type="project" value="TreeGrafter"/>
</dbReference>
<feature type="domain" description="2'-5'-oligoadenylate synthetase 1" evidence="2">
    <location>
        <begin position="153"/>
        <end position="307"/>
    </location>
</feature>
<dbReference type="Gene3D" id="3.30.460.10">
    <property type="entry name" value="Beta Polymerase, domain 2"/>
    <property type="match status" value="1"/>
</dbReference>
<name>A0A7D9KWQ9_PARCT</name>
<evidence type="ECO:0000259" key="2">
    <source>
        <dbReference type="Pfam" id="PF10421"/>
    </source>
</evidence>
<keyword evidence="4" id="KW-1185">Reference proteome</keyword>
<dbReference type="AlphaFoldDB" id="A0A7D9KWQ9"/>
<gene>
    <name evidence="3" type="ORF">PACLA_8A043152</name>
</gene>
<dbReference type="GO" id="GO:0005829">
    <property type="term" value="C:cytosol"/>
    <property type="evidence" value="ECO:0007669"/>
    <property type="project" value="TreeGrafter"/>
</dbReference>
<evidence type="ECO:0000256" key="1">
    <source>
        <dbReference type="ARBA" id="ARBA00009526"/>
    </source>
</evidence>
<dbReference type="Gene3D" id="1.10.1410.20">
    <property type="entry name" value="2'-5'-oligoadenylate synthetase 1, domain 2"/>
    <property type="match status" value="1"/>
</dbReference>
<evidence type="ECO:0000313" key="4">
    <source>
        <dbReference type="Proteomes" id="UP001152795"/>
    </source>
</evidence>
<sequence length="309" mass="35806">MMQFAAGLDFNSRTTSSELNTFIDNHLQPTTEFNREMNETVDHICSFFRDHFRPSRIIKGGSLGKGTAIKGNCDIDLVLVLNEIQDAADLKRKLPGFQRQIVEKLQHESKRFTVIGSISTNNFLVKFSVELRHGNIDVDLLPTFRFTDLRGLYRKMKSDREYEQYYSAALAEQQVEFVRACPANVKNLIRLVKYWKKQNVTSVYKREIPNSYVIELITIHLCEGSSGWFGTYDTLKAFHSVMEALENYRSLNVIWRKTNYSRDDIPKQIQQERPLVMDPANPMNNVCSIFEWEKTANAARRVLGSPMMR</sequence>
<dbReference type="GO" id="GO:0003725">
    <property type="term" value="F:double-stranded RNA binding"/>
    <property type="evidence" value="ECO:0007669"/>
    <property type="project" value="TreeGrafter"/>
</dbReference>
<reference evidence="3" key="1">
    <citation type="submission" date="2020-04" db="EMBL/GenBank/DDBJ databases">
        <authorList>
            <person name="Alioto T."/>
            <person name="Alioto T."/>
            <person name="Gomez Garrido J."/>
        </authorList>
    </citation>
    <scope>NUCLEOTIDE SEQUENCE</scope>
    <source>
        <strain evidence="3">A484AB</strain>
    </source>
</reference>
<organism evidence="3 4">
    <name type="scientific">Paramuricea clavata</name>
    <name type="common">Red gorgonian</name>
    <name type="synonym">Violescent sea-whip</name>
    <dbReference type="NCBI Taxonomy" id="317549"/>
    <lineage>
        <taxon>Eukaryota</taxon>
        <taxon>Metazoa</taxon>
        <taxon>Cnidaria</taxon>
        <taxon>Anthozoa</taxon>
        <taxon>Octocorallia</taxon>
        <taxon>Malacalcyonacea</taxon>
        <taxon>Plexauridae</taxon>
        <taxon>Paramuricea</taxon>
    </lineage>
</organism>
<dbReference type="OrthoDB" id="9978031at2759"/>
<dbReference type="CDD" id="cd05400">
    <property type="entry name" value="NT_2-5OAS_ClassI-CCAase"/>
    <property type="match status" value="1"/>
</dbReference>
<dbReference type="GO" id="GO:0016020">
    <property type="term" value="C:membrane"/>
    <property type="evidence" value="ECO:0007669"/>
    <property type="project" value="TreeGrafter"/>
</dbReference>
<comment type="similarity">
    <text evidence="1">Belongs to the 2-5A synthase family.</text>
</comment>
<dbReference type="GO" id="GO:0001730">
    <property type="term" value="F:2'-5'-oligoadenylate synthetase activity"/>
    <property type="evidence" value="ECO:0007669"/>
    <property type="project" value="TreeGrafter"/>
</dbReference>
<dbReference type="EMBL" id="CACRXK020011192">
    <property type="protein sequence ID" value="CAB4020936.1"/>
    <property type="molecule type" value="Genomic_DNA"/>
</dbReference>
<protein>
    <submittedName>
        <fullName evidence="3">2 -5 -oligoadenylate synthase 1A-like</fullName>
    </submittedName>
</protein>
<dbReference type="Proteomes" id="UP001152795">
    <property type="component" value="Unassembled WGS sequence"/>
</dbReference>
<accession>A0A7D9KWQ9</accession>
<dbReference type="Pfam" id="PF10421">
    <property type="entry name" value="OAS1_C"/>
    <property type="match status" value="1"/>
</dbReference>
<evidence type="ECO:0000313" key="3">
    <source>
        <dbReference type="EMBL" id="CAB4020936.1"/>
    </source>
</evidence>
<comment type="caution">
    <text evidence="3">The sequence shown here is derived from an EMBL/GenBank/DDBJ whole genome shotgun (WGS) entry which is preliminary data.</text>
</comment>
<dbReference type="InterPro" id="IPR006116">
    <property type="entry name" value="NT_2-5OAS_ClassI-CCAase"/>
</dbReference>
<proteinExistence type="inferred from homology"/>